<evidence type="ECO:0000313" key="2">
    <source>
        <dbReference type="Proteomes" id="UP000237310"/>
    </source>
</evidence>
<organism evidence="1 2">
    <name type="scientific">Flavobacterium alvei</name>
    <dbReference type="NCBI Taxonomy" id="2080416"/>
    <lineage>
        <taxon>Bacteria</taxon>
        <taxon>Pseudomonadati</taxon>
        <taxon>Bacteroidota</taxon>
        <taxon>Flavobacteriia</taxon>
        <taxon>Flavobacteriales</taxon>
        <taxon>Flavobacteriaceae</taxon>
        <taxon>Flavobacterium</taxon>
    </lineage>
</organism>
<reference evidence="1 2" key="1">
    <citation type="submission" date="2018-01" db="EMBL/GenBank/DDBJ databases">
        <authorList>
            <person name="Gaut B.S."/>
            <person name="Morton B.R."/>
            <person name="Clegg M.T."/>
            <person name="Duvall M.R."/>
        </authorList>
    </citation>
    <scope>NUCLEOTIDE SEQUENCE [LARGE SCALE GENOMIC DNA]</scope>
    <source>
        <strain evidence="1 2">HR-AY</strain>
    </source>
</reference>
<dbReference type="Proteomes" id="UP000237310">
    <property type="component" value="Unassembled WGS sequence"/>
</dbReference>
<name>A0A2S5ABQ7_9FLAO</name>
<proteinExistence type="predicted"/>
<comment type="caution">
    <text evidence="1">The sequence shown here is derived from an EMBL/GenBank/DDBJ whole genome shotgun (WGS) entry which is preliminary data.</text>
</comment>
<evidence type="ECO:0000313" key="1">
    <source>
        <dbReference type="EMBL" id="POY39995.1"/>
    </source>
</evidence>
<accession>A0A2S5ABQ7</accession>
<dbReference type="EMBL" id="PQVG01000004">
    <property type="protein sequence ID" value="POY39995.1"/>
    <property type="molecule type" value="Genomic_DNA"/>
</dbReference>
<dbReference type="RefSeq" id="WP_103805883.1">
    <property type="nucleotide sequence ID" value="NZ_PQVG01000004.1"/>
</dbReference>
<dbReference type="OrthoDB" id="869432at2"/>
<evidence type="ECO:0008006" key="3">
    <source>
        <dbReference type="Google" id="ProtNLM"/>
    </source>
</evidence>
<keyword evidence="2" id="KW-1185">Reference proteome</keyword>
<dbReference type="SUPFAM" id="SSF52266">
    <property type="entry name" value="SGNH hydrolase"/>
    <property type="match status" value="1"/>
</dbReference>
<protein>
    <recommendedName>
        <fullName evidence="3">DUF1574 domain-containing protein</fullName>
    </recommendedName>
</protein>
<dbReference type="AlphaFoldDB" id="A0A2S5ABQ7"/>
<gene>
    <name evidence="1" type="ORF">C3L50_09210</name>
</gene>
<sequence length="330" mass="39084">MKKFIKQILLFLLPIVLISFYADNYISTNLKKSNSFAVKEYSTWNAIIDGQINSKIVIYGSSRAWVHINPKMIGDALNVSTYNLGIDGHNFWLQYLRHSLLLENNTNPQIIIFSLDVFTLQKVKDLYNSDQFLPYMLWNDKIRNATISYNGFKSIDYEIPLIRYFGRQNAIQTAFLVKKTNNEVERIKGYQGQDRQWNLDFDKAKKTMKNYERELDSSSIVLFEHFLNECKSKKIKLLFVYSPEYIEGQKFVKNRGVIISLYEKYSKKYDIPFYNYSNDPLSYQKKYFYNASHLNKTGAELFTKKLIDSLKKYYYPMPISEKNKHIVQRK</sequence>